<protein>
    <submittedName>
        <fullName evidence="3">AP endonuclease</fullName>
    </submittedName>
</protein>
<gene>
    <name evidence="3" type="ORF">GTW51_07845</name>
</gene>
<dbReference type="SUPFAM" id="SSF56219">
    <property type="entry name" value="DNase I-like"/>
    <property type="match status" value="1"/>
</dbReference>
<keyword evidence="1" id="KW-0472">Membrane</keyword>
<name>A0A6L9MGF6_9HYPH</name>
<organism evidence="3 4">
    <name type="scientific">Aurantimonas aggregata</name>
    <dbReference type="NCBI Taxonomy" id="2047720"/>
    <lineage>
        <taxon>Bacteria</taxon>
        <taxon>Pseudomonadati</taxon>
        <taxon>Pseudomonadota</taxon>
        <taxon>Alphaproteobacteria</taxon>
        <taxon>Hyphomicrobiales</taxon>
        <taxon>Aurantimonadaceae</taxon>
        <taxon>Aurantimonas</taxon>
    </lineage>
</organism>
<dbReference type="AlphaFoldDB" id="A0A6L9MGF6"/>
<keyword evidence="3" id="KW-0255">Endonuclease</keyword>
<sequence>MTAAIRKSPAAPGRIVRTLLLAVSLVAVLTLVAGFFGEIVPFFDSLAHFRAHLAVLLIAAGMVLMTTGAAGTGLAAGIVGGLGLVSVATTIFPSPAPPEVQPTTAQYTLLQMNLRWNAEDREGALRLVGRLQPDVIALEEAGEDWRPLLDSLAERYPHRFDCGEPTSFGQLALLSRRNFVPGDPGTCNAYDGFLSRTVHFNGSPVTLAIQHLRWPWPGRQRQQIERLGSTLQALPAPVLIAGDFNATPWSAALARYAALSGTRIVLHVGPTWLPRPLTPWLAPYAGLPIDNFLASEAIEIVGVERQDATGSDHLPVLLTFAVPPAVTVEPAVETAAR</sequence>
<dbReference type="EMBL" id="JAAAMJ010000004">
    <property type="protein sequence ID" value="NDV86610.1"/>
    <property type="molecule type" value="Genomic_DNA"/>
</dbReference>
<evidence type="ECO:0000313" key="3">
    <source>
        <dbReference type="EMBL" id="NDV86610.1"/>
    </source>
</evidence>
<keyword evidence="3" id="KW-0378">Hydrolase</keyword>
<dbReference type="InterPro" id="IPR036691">
    <property type="entry name" value="Endo/exonu/phosph_ase_sf"/>
</dbReference>
<proteinExistence type="predicted"/>
<dbReference type="GO" id="GO:0004519">
    <property type="term" value="F:endonuclease activity"/>
    <property type="evidence" value="ECO:0007669"/>
    <property type="project" value="UniProtKB-KW"/>
</dbReference>
<feature type="domain" description="Endonuclease/exonuclease/phosphatase" evidence="2">
    <location>
        <begin position="111"/>
        <end position="313"/>
    </location>
</feature>
<dbReference type="Pfam" id="PF03372">
    <property type="entry name" value="Exo_endo_phos"/>
    <property type="match status" value="1"/>
</dbReference>
<evidence type="ECO:0000256" key="1">
    <source>
        <dbReference type="SAM" id="Phobius"/>
    </source>
</evidence>
<feature type="transmembrane region" description="Helical" evidence="1">
    <location>
        <begin position="20"/>
        <end position="43"/>
    </location>
</feature>
<dbReference type="Gene3D" id="3.60.10.10">
    <property type="entry name" value="Endonuclease/exonuclease/phosphatase"/>
    <property type="match status" value="1"/>
</dbReference>
<keyword evidence="1" id="KW-0812">Transmembrane</keyword>
<accession>A0A6L9MGF6</accession>
<evidence type="ECO:0000313" key="4">
    <source>
        <dbReference type="Proteomes" id="UP000476332"/>
    </source>
</evidence>
<reference evidence="3 4" key="1">
    <citation type="submission" date="2020-01" db="EMBL/GenBank/DDBJ databases">
        <title>Genomes of bacteria type strains.</title>
        <authorList>
            <person name="Chen J."/>
            <person name="Zhu S."/>
            <person name="Chen J."/>
        </authorList>
    </citation>
    <scope>NUCLEOTIDE SEQUENCE [LARGE SCALE GENOMIC DNA]</scope>
    <source>
        <strain evidence="3 4">KCTC 52919</strain>
    </source>
</reference>
<dbReference type="RefSeq" id="WP_163043367.1">
    <property type="nucleotide sequence ID" value="NZ_JAAAMJ010000004.1"/>
</dbReference>
<keyword evidence="1" id="KW-1133">Transmembrane helix</keyword>
<dbReference type="Proteomes" id="UP000476332">
    <property type="component" value="Unassembled WGS sequence"/>
</dbReference>
<keyword evidence="3" id="KW-0540">Nuclease</keyword>
<dbReference type="InterPro" id="IPR005135">
    <property type="entry name" value="Endo/exonuclease/phosphatase"/>
</dbReference>
<keyword evidence="4" id="KW-1185">Reference proteome</keyword>
<comment type="caution">
    <text evidence="3">The sequence shown here is derived from an EMBL/GenBank/DDBJ whole genome shotgun (WGS) entry which is preliminary data.</text>
</comment>
<evidence type="ECO:0000259" key="2">
    <source>
        <dbReference type="Pfam" id="PF03372"/>
    </source>
</evidence>